<dbReference type="InterPro" id="IPR015421">
    <property type="entry name" value="PyrdxlP-dep_Trfase_major"/>
</dbReference>
<comment type="catalytic activity">
    <reaction evidence="7">
        <text>L-serine + pyruvate = 3-hydroxypyruvate + L-alanine</text>
        <dbReference type="Rhea" id="RHEA:22852"/>
        <dbReference type="ChEBI" id="CHEBI:15361"/>
        <dbReference type="ChEBI" id="CHEBI:17180"/>
        <dbReference type="ChEBI" id="CHEBI:33384"/>
        <dbReference type="ChEBI" id="CHEBI:57972"/>
        <dbReference type="EC" id="2.6.1.51"/>
    </reaction>
    <physiologicalReaction direction="left-to-right" evidence="7">
        <dbReference type="Rhea" id="RHEA:22853"/>
    </physiologicalReaction>
</comment>
<dbReference type="Proteomes" id="UP001642483">
    <property type="component" value="Unassembled WGS sequence"/>
</dbReference>
<evidence type="ECO:0000256" key="7">
    <source>
        <dbReference type="ARBA" id="ARBA00033634"/>
    </source>
</evidence>
<name>A0ABP0GSI0_CLALP</name>
<reference evidence="12 13" key="1">
    <citation type="submission" date="2024-02" db="EMBL/GenBank/DDBJ databases">
        <authorList>
            <person name="Daric V."/>
            <person name="Darras S."/>
        </authorList>
    </citation>
    <scope>NUCLEOTIDE SEQUENCE [LARGE SCALE GENOMIC DNA]</scope>
</reference>
<keyword evidence="5 10" id="KW-0663">Pyridoxal phosphate</keyword>
<evidence type="ECO:0000256" key="5">
    <source>
        <dbReference type="ARBA" id="ARBA00022898"/>
    </source>
</evidence>
<dbReference type="Pfam" id="PF00266">
    <property type="entry name" value="Aminotran_5"/>
    <property type="match status" value="1"/>
</dbReference>
<gene>
    <name evidence="12" type="ORF">CVLEPA_LOCUS26496</name>
</gene>
<comment type="cofactor">
    <cofactor evidence="1 10">
        <name>pyridoxal 5'-phosphate</name>
        <dbReference type="ChEBI" id="CHEBI:597326"/>
    </cofactor>
</comment>
<evidence type="ECO:0000256" key="8">
    <source>
        <dbReference type="ARBA" id="ARBA00033660"/>
    </source>
</evidence>
<evidence type="ECO:0000313" key="13">
    <source>
        <dbReference type="Proteomes" id="UP001642483"/>
    </source>
</evidence>
<comment type="catalytic activity">
    <reaction evidence="9">
        <text>(2-aminoethyl)phosphonate + pyruvate = phosphonoacetaldehyde + L-alanine</text>
        <dbReference type="Rhea" id="RHEA:17021"/>
        <dbReference type="ChEBI" id="CHEBI:15361"/>
        <dbReference type="ChEBI" id="CHEBI:57418"/>
        <dbReference type="ChEBI" id="CHEBI:57972"/>
        <dbReference type="ChEBI" id="CHEBI:58383"/>
        <dbReference type="EC" id="2.6.1.37"/>
    </reaction>
</comment>
<evidence type="ECO:0000256" key="9">
    <source>
        <dbReference type="ARBA" id="ARBA00049460"/>
    </source>
</evidence>
<comment type="similarity">
    <text evidence="10">Belongs to the class-V pyridoxal-phosphate-dependent aminotransferase family.</text>
</comment>
<dbReference type="Gene3D" id="3.90.1150.10">
    <property type="entry name" value="Aspartate Aminotransferase, domain 1"/>
    <property type="match status" value="1"/>
</dbReference>
<evidence type="ECO:0000256" key="4">
    <source>
        <dbReference type="ARBA" id="ARBA00022679"/>
    </source>
</evidence>
<sequence>MSLQTIKMAFLANFSKVKVSRIIAPASHRGKSVQQLKAKQKPIRAYSSDVKVLEVKNCVKTTNTEIKCGIDRKLFTPGPVMVSDRVKRAMLHDVGTRHADFTYVIKFIRQALLQVANVTSDSHTAVLLNGSGTMATEAMLQTVIPRKDKKMLVMVNGIYGQRIGQLCNKLNINCDVISHDLTLLEQRLSSADDIIGVMAVQCETSSGMINPVEEIGSVVKGISPDCLYFVDAVTSFGAIPVRMTNIDFLISCANKSLQSVPGISFVVADKETLQKHRGKGSGMVLDVADQCDELDRTGQFRFTPPTHAMLAFKEALLEHIKEGRVEGRAKRFRDNASTLKSEMTKMGFRQLIDDEKNPNGYFVTSFVHPINPLFVFEEFYQRLSDRGHVICPDRSNLPNSFRIGCMGDLYPRDMQNLVDCIEVVCSDMGINLPMDNRPL</sequence>
<dbReference type="InterPro" id="IPR000192">
    <property type="entry name" value="Aminotrans_V_dom"/>
</dbReference>
<evidence type="ECO:0000256" key="10">
    <source>
        <dbReference type="PIRNR" id="PIRNR000524"/>
    </source>
</evidence>
<evidence type="ECO:0000256" key="2">
    <source>
        <dbReference type="ARBA" id="ARBA00019220"/>
    </source>
</evidence>
<dbReference type="InterPro" id="IPR024169">
    <property type="entry name" value="SP_NH2Trfase/AEP_transaminase"/>
</dbReference>
<evidence type="ECO:0000313" key="12">
    <source>
        <dbReference type="EMBL" id="CAK8693180.1"/>
    </source>
</evidence>
<dbReference type="InterPro" id="IPR012703">
    <property type="entry name" value="NH2EtPonate_pyrv_transaminase"/>
</dbReference>
<dbReference type="PANTHER" id="PTHR42778:SF1">
    <property type="entry name" value="2-AMINOETHYLPHOSPHONATE--PYRUVATE TRANSAMINASE"/>
    <property type="match status" value="1"/>
</dbReference>
<dbReference type="InterPro" id="IPR015422">
    <property type="entry name" value="PyrdxlP-dep_Trfase_small"/>
</dbReference>
<dbReference type="NCBIfam" id="NF010006">
    <property type="entry name" value="PRK13479.1"/>
    <property type="match status" value="1"/>
</dbReference>
<feature type="domain" description="Aminotransferase class V" evidence="11">
    <location>
        <begin position="93"/>
        <end position="368"/>
    </location>
</feature>
<keyword evidence="6" id="KW-0670">Pyruvate</keyword>
<dbReference type="InterPro" id="IPR015424">
    <property type="entry name" value="PyrdxlP-dep_Trfase"/>
</dbReference>
<evidence type="ECO:0000256" key="6">
    <source>
        <dbReference type="ARBA" id="ARBA00023317"/>
    </source>
</evidence>
<evidence type="ECO:0000256" key="3">
    <source>
        <dbReference type="ARBA" id="ARBA00022576"/>
    </source>
</evidence>
<evidence type="ECO:0000259" key="11">
    <source>
        <dbReference type="Pfam" id="PF00266"/>
    </source>
</evidence>
<keyword evidence="3" id="KW-0032">Aminotransferase</keyword>
<accession>A0ABP0GSI0</accession>
<comment type="caution">
    <text evidence="12">The sequence shown here is derived from an EMBL/GenBank/DDBJ whole genome shotgun (WGS) entry which is preliminary data.</text>
</comment>
<organism evidence="12 13">
    <name type="scientific">Clavelina lepadiformis</name>
    <name type="common">Light-bulb sea squirt</name>
    <name type="synonym">Ascidia lepadiformis</name>
    <dbReference type="NCBI Taxonomy" id="159417"/>
    <lineage>
        <taxon>Eukaryota</taxon>
        <taxon>Metazoa</taxon>
        <taxon>Chordata</taxon>
        <taxon>Tunicata</taxon>
        <taxon>Ascidiacea</taxon>
        <taxon>Aplousobranchia</taxon>
        <taxon>Clavelinidae</taxon>
        <taxon>Clavelina</taxon>
    </lineage>
</organism>
<dbReference type="PANTHER" id="PTHR42778">
    <property type="entry name" value="2-AMINOETHYLPHOSPHONATE--PYRUVATE TRANSAMINASE"/>
    <property type="match status" value="1"/>
</dbReference>
<dbReference type="HAMAP" id="MF_01376">
    <property type="entry name" value="PhnW_aminotrans_5"/>
    <property type="match status" value="1"/>
</dbReference>
<dbReference type="EMBL" id="CAWYQH010000130">
    <property type="protein sequence ID" value="CAK8693180.1"/>
    <property type="molecule type" value="Genomic_DNA"/>
</dbReference>
<dbReference type="Gene3D" id="3.40.640.10">
    <property type="entry name" value="Type I PLP-dependent aspartate aminotransferase-like (Major domain)"/>
    <property type="match status" value="1"/>
</dbReference>
<protein>
    <recommendedName>
        <fullName evidence="2 10">Alanine--glyoxylate aminotransferase</fullName>
        <ecNumber evidence="10">2.6.1.44</ecNumber>
    </recommendedName>
</protein>
<comment type="catalytic activity">
    <reaction evidence="8">
        <text>glyoxylate + L-alanine = glycine + pyruvate</text>
        <dbReference type="Rhea" id="RHEA:24248"/>
        <dbReference type="ChEBI" id="CHEBI:15361"/>
        <dbReference type="ChEBI" id="CHEBI:36655"/>
        <dbReference type="ChEBI" id="CHEBI:57305"/>
        <dbReference type="ChEBI" id="CHEBI:57972"/>
        <dbReference type="EC" id="2.6.1.44"/>
    </reaction>
    <physiologicalReaction direction="left-to-right" evidence="8">
        <dbReference type="Rhea" id="RHEA:24249"/>
    </physiologicalReaction>
</comment>
<proteinExistence type="inferred from homology"/>
<dbReference type="SUPFAM" id="SSF53383">
    <property type="entry name" value="PLP-dependent transferases"/>
    <property type="match status" value="1"/>
</dbReference>
<keyword evidence="13" id="KW-1185">Reference proteome</keyword>
<evidence type="ECO:0000256" key="1">
    <source>
        <dbReference type="ARBA" id="ARBA00001933"/>
    </source>
</evidence>
<dbReference type="PIRSF" id="PIRSF000524">
    <property type="entry name" value="SPT"/>
    <property type="match status" value="1"/>
</dbReference>
<dbReference type="EC" id="2.6.1.44" evidence="10"/>
<keyword evidence="4" id="KW-0808">Transferase</keyword>